<keyword evidence="3" id="KW-0560">Oxidoreductase</keyword>
<reference evidence="5" key="1">
    <citation type="journal article" date="2020" name="Stud. Mycol.">
        <title>101 Dothideomycetes genomes: a test case for predicting lifestyles and emergence of pathogens.</title>
        <authorList>
            <person name="Haridas S."/>
            <person name="Albert R."/>
            <person name="Binder M."/>
            <person name="Bloem J."/>
            <person name="Labutti K."/>
            <person name="Salamov A."/>
            <person name="Andreopoulos B."/>
            <person name="Baker S."/>
            <person name="Barry K."/>
            <person name="Bills G."/>
            <person name="Bluhm B."/>
            <person name="Cannon C."/>
            <person name="Castanera R."/>
            <person name="Culley D."/>
            <person name="Daum C."/>
            <person name="Ezra D."/>
            <person name="Gonzalez J."/>
            <person name="Henrissat B."/>
            <person name="Kuo A."/>
            <person name="Liang C."/>
            <person name="Lipzen A."/>
            <person name="Lutzoni F."/>
            <person name="Magnuson J."/>
            <person name="Mondo S."/>
            <person name="Nolan M."/>
            <person name="Ohm R."/>
            <person name="Pangilinan J."/>
            <person name="Park H.-J."/>
            <person name="Ramirez L."/>
            <person name="Alfaro M."/>
            <person name="Sun H."/>
            <person name="Tritt A."/>
            <person name="Yoshinaga Y."/>
            <person name="Zwiers L.-H."/>
            <person name="Turgeon B."/>
            <person name="Goodwin S."/>
            <person name="Spatafora J."/>
            <person name="Crous P."/>
            <person name="Grigoriev I."/>
        </authorList>
    </citation>
    <scope>NUCLEOTIDE SEQUENCE</scope>
    <source>
        <strain evidence="5">CBS 113979</strain>
    </source>
</reference>
<sequence>MKEAIIKGGPKVEIIDSPIPEPGPTDVIIKVVYSGSNPKDWKYPEWMPDQTPINQGDDIAGTVHAVGSKVTEFKKGDRVGAFHEMHSPHGSYAEYALAHAHTTFHLPASTSFEDAAAIPLAAMTAALGLFQRLGLPQPWTTVPTADERKNMPLVIYGASSAVGIYALQMAKQAGIGPLICVAGRAGSYVEEFLDKSAGDVVVDYRPGAEHVVSEIKKALKGKELRYAYDAVSEKGSYQQICEVLTKPGGKLTLVLPAKKYEDIPEGVEKSITMVASVHGDDAKERDFGFVWFRYLARGLEEGWFKPQKTEVVKGGLEGIEGALAKLRSGEASAVKYVFKIEDTPGAGN</sequence>
<evidence type="ECO:0000256" key="1">
    <source>
        <dbReference type="ARBA" id="ARBA00008072"/>
    </source>
</evidence>
<comment type="subunit">
    <text evidence="2">Monomer.</text>
</comment>
<dbReference type="Pfam" id="PF00107">
    <property type="entry name" value="ADH_zinc_N"/>
    <property type="match status" value="1"/>
</dbReference>
<proteinExistence type="inferred from homology"/>
<dbReference type="PANTHER" id="PTHR45348">
    <property type="entry name" value="HYPOTHETICAL OXIDOREDUCTASE (EUROFUNG)"/>
    <property type="match status" value="1"/>
</dbReference>
<dbReference type="Pfam" id="PF08240">
    <property type="entry name" value="ADH_N"/>
    <property type="match status" value="1"/>
</dbReference>
<dbReference type="InterPro" id="IPR020843">
    <property type="entry name" value="ER"/>
</dbReference>
<evidence type="ECO:0000313" key="6">
    <source>
        <dbReference type="Proteomes" id="UP000800041"/>
    </source>
</evidence>
<dbReference type="Gene3D" id="3.90.180.10">
    <property type="entry name" value="Medium-chain alcohol dehydrogenases, catalytic domain"/>
    <property type="match status" value="1"/>
</dbReference>
<dbReference type="SUPFAM" id="SSF51735">
    <property type="entry name" value="NAD(P)-binding Rossmann-fold domains"/>
    <property type="match status" value="1"/>
</dbReference>
<dbReference type="InterPro" id="IPR013149">
    <property type="entry name" value="ADH-like_C"/>
</dbReference>
<protein>
    <submittedName>
        <fullName evidence="5">GroES-like protein</fullName>
    </submittedName>
</protein>
<gene>
    <name evidence="5" type="ORF">K402DRAFT_393342</name>
</gene>
<dbReference type="SMART" id="SM00829">
    <property type="entry name" value="PKS_ER"/>
    <property type="match status" value="1"/>
</dbReference>
<organism evidence="5 6">
    <name type="scientific">Aulographum hederae CBS 113979</name>
    <dbReference type="NCBI Taxonomy" id="1176131"/>
    <lineage>
        <taxon>Eukaryota</taxon>
        <taxon>Fungi</taxon>
        <taxon>Dikarya</taxon>
        <taxon>Ascomycota</taxon>
        <taxon>Pezizomycotina</taxon>
        <taxon>Dothideomycetes</taxon>
        <taxon>Pleosporomycetidae</taxon>
        <taxon>Aulographales</taxon>
        <taxon>Aulographaceae</taxon>
    </lineage>
</organism>
<dbReference type="Gene3D" id="3.40.50.720">
    <property type="entry name" value="NAD(P)-binding Rossmann-like Domain"/>
    <property type="match status" value="1"/>
</dbReference>
<evidence type="ECO:0000313" key="5">
    <source>
        <dbReference type="EMBL" id="KAF1986718.1"/>
    </source>
</evidence>
<keyword evidence="6" id="KW-1185">Reference proteome</keyword>
<dbReference type="Proteomes" id="UP000800041">
    <property type="component" value="Unassembled WGS sequence"/>
</dbReference>
<accession>A0A6G1H168</accession>
<comment type="similarity">
    <text evidence="1">Belongs to the zinc-containing alcohol dehydrogenase family.</text>
</comment>
<dbReference type="EMBL" id="ML977155">
    <property type="protein sequence ID" value="KAF1986718.1"/>
    <property type="molecule type" value="Genomic_DNA"/>
</dbReference>
<dbReference type="InterPro" id="IPR047122">
    <property type="entry name" value="Trans-enoyl_RdTase-like"/>
</dbReference>
<dbReference type="InterPro" id="IPR036291">
    <property type="entry name" value="NAD(P)-bd_dom_sf"/>
</dbReference>
<dbReference type="InterPro" id="IPR011032">
    <property type="entry name" value="GroES-like_sf"/>
</dbReference>
<dbReference type="OrthoDB" id="3233595at2759"/>
<feature type="domain" description="Enoyl reductase (ER)" evidence="4">
    <location>
        <begin position="8"/>
        <end position="278"/>
    </location>
</feature>
<evidence type="ECO:0000256" key="3">
    <source>
        <dbReference type="ARBA" id="ARBA00023002"/>
    </source>
</evidence>
<dbReference type="InterPro" id="IPR013154">
    <property type="entry name" value="ADH-like_N"/>
</dbReference>
<dbReference type="AlphaFoldDB" id="A0A6G1H168"/>
<evidence type="ECO:0000259" key="4">
    <source>
        <dbReference type="SMART" id="SM00829"/>
    </source>
</evidence>
<name>A0A6G1H168_9PEZI</name>
<evidence type="ECO:0000256" key="2">
    <source>
        <dbReference type="ARBA" id="ARBA00011245"/>
    </source>
</evidence>
<dbReference type="PANTHER" id="PTHR45348:SF5">
    <property type="entry name" value="OXIDOREDUCTASE, PUTATIVE (AFU_ORTHOLOGUE AFUA_8G01420)-RELATED"/>
    <property type="match status" value="1"/>
</dbReference>
<dbReference type="SUPFAM" id="SSF50129">
    <property type="entry name" value="GroES-like"/>
    <property type="match status" value="1"/>
</dbReference>
<dbReference type="CDD" id="cd08249">
    <property type="entry name" value="enoyl_reductase_like"/>
    <property type="match status" value="1"/>
</dbReference>
<dbReference type="GO" id="GO:0016651">
    <property type="term" value="F:oxidoreductase activity, acting on NAD(P)H"/>
    <property type="evidence" value="ECO:0007669"/>
    <property type="project" value="InterPro"/>
</dbReference>